<keyword evidence="2" id="KW-1185">Reference proteome</keyword>
<protein>
    <submittedName>
        <fullName evidence="1">Uncharacterized protein</fullName>
    </submittedName>
</protein>
<dbReference type="GeneID" id="303181122"/>
<sequence>MGVGTVDGRRVMASVPVSVTTDAALTRCVLHGVARRYVDQMDISSSLC</sequence>
<dbReference type="RefSeq" id="WP_159398840.1">
    <property type="nucleotide sequence ID" value="NZ_BAAAHF010000010.1"/>
</dbReference>
<comment type="caution">
    <text evidence="1">The sequence shown here is derived from an EMBL/GenBank/DDBJ whole genome shotgun (WGS) entry which is preliminary data.</text>
</comment>
<dbReference type="AlphaFoldDB" id="A0A2J7YQ56"/>
<name>A0A2J7YQ56_STRMQ</name>
<gene>
    <name evidence="1" type="ORF">SMF913_25633</name>
</gene>
<dbReference type="Proteomes" id="UP000236520">
    <property type="component" value="Unassembled WGS sequence"/>
</dbReference>
<dbReference type="EMBL" id="LJIW01000002">
    <property type="protein sequence ID" value="PNG90168.1"/>
    <property type="molecule type" value="Genomic_DNA"/>
</dbReference>
<reference evidence="1 2" key="1">
    <citation type="submission" date="2015-09" db="EMBL/GenBank/DDBJ databases">
        <title>Genome sequence, genome mining and natural product profiling of a biocontrol bacterium Streptomyces malaysiensis F913.</title>
        <authorList>
            <person name="Xu Y."/>
            <person name="Wei J."/>
            <person name="Xie J."/>
            <person name="Li T."/>
            <person name="Zhou Z."/>
        </authorList>
    </citation>
    <scope>NUCLEOTIDE SEQUENCE [LARGE SCALE GENOMIC DNA]</scope>
    <source>
        <strain evidence="1 2">F913</strain>
    </source>
</reference>
<evidence type="ECO:0000313" key="2">
    <source>
        <dbReference type="Proteomes" id="UP000236520"/>
    </source>
</evidence>
<accession>A0A2J7YQ56</accession>
<evidence type="ECO:0000313" key="1">
    <source>
        <dbReference type="EMBL" id="PNG90168.1"/>
    </source>
</evidence>
<organism evidence="1 2">
    <name type="scientific">Streptomyces malaysiensis</name>
    <dbReference type="NCBI Taxonomy" id="92644"/>
    <lineage>
        <taxon>Bacteria</taxon>
        <taxon>Bacillati</taxon>
        <taxon>Actinomycetota</taxon>
        <taxon>Actinomycetes</taxon>
        <taxon>Kitasatosporales</taxon>
        <taxon>Streptomycetaceae</taxon>
        <taxon>Streptomyces</taxon>
        <taxon>Streptomyces violaceusniger group</taxon>
    </lineage>
</organism>
<proteinExistence type="predicted"/>